<dbReference type="Gene3D" id="3.40.50.300">
    <property type="entry name" value="P-loop containing nucleotide triphosphate hydrolases"/>
    <property type="match status" value="1"/>
</dbReference>
<dbReference type="PROSITE" id="PS51722">
    <property type="entry name" value="G_TR_2"/>
    <property type="match status" value="1"/>
</dbReference>
<dbReference type="InterPro" id="IPR041095">
    <property type="entry name" value="EFG_II"/>
</dbReference>
<organism evidence="5 6">
    <name type="scientific">Dryococelus australis</name>
    <dbReference type="NCBI Taxonomy" id="614101"/>
    <lineage>
        <taxon>Eukaryota</taxon>
        <taxon>Metazoa</taxon>
        <taxon>Ecdysozoa</taxon>
        <taxon>Arthropoda</taxon>
        <taxon>Hexapoda</taxon>
        <taxon>Insecta</taxon>
        <taxon>Pterygota</taxon>
        <taxon>Neoptera</taxon>
        <taxon>Polyneoptera</taxon>
        <taxon>Phasmatodea</taxon>
        <taxon>Verophasmatodea</taxon>
        <taxon>Anareolatae</taxon>
        <taxon>Phasmatidae</taxon>
        <taxon>Eurycanthinae</taxon>
        <taxon>Dryococelus</taxon>
    </lineage>
</organism>
<dbReference type="NCBIfam" id="TIGR00231">
    <property type="entry name" value="small_GTP"/>
    <property type="match status" value="1"/>
</dbReference>
<evidence type="ECO:0000313" key="5">
    <source>
        <dbReference type="EMBL" id="KAJ8891472.1"/>
    </source>
</evidence>
<proteinExistence type="predicted"/>
<dbReference type="Pfam" id="PF00679">
    <property type="entry name" value="EFG_C"/>
    <property type="match status" value="1"/>
</dbReference>
<name>A0ABQ9I4Q1_9NEOP</name>
<dbReference type="CDD" id="cd01886">
    <property type="entry name" value="EF-G"/>
    <property type="match status" value="1"/>
</dbReference>
<dbReference type="PANTHER" id="PTHR43261:SF1">
    <property type="entry name" value="RIBOSOME-RELEASING FACTOR 2, MITOCHONDRIAL"/>
    <property type="match status" value="1"/>
</dbReference>
<dbReference type="CDD" id="cd03713">
    <property type="entry name" value="EFG_mtEFG_C"/>
    <property type="match status" value="1"/>
</dbReference>
<keyword evidence="6" id="KW-1185">Reference proteome</keyword>
<dbReference type="InterPro" id="IPR053905">
    <property type="entry name" value="EF-G-like_DII"/>
</dbReference>
<evidence type="ECO:0000256" key="3">
    <source>
        <dbReference type="ARBA" id="ARBA00023134"/>
    </source>
</evidence>
<dbReference type="PRINTS" id="PR00315">
    <property type="entry name" value="ELONGATNFCT"/>
</dbReference>
<keyword evidence="1" id="KW-0547">Nucleotide-binding</keyword>
<dbReference type="Gene3D" id="2.40.30.10">
    <property type="entry name" value="Translation factors"/>
    <property type="match status" value="1"/>
</dbReference>
<protein>
    <recommendedName>
        <fullName evidence="4">Tr-type G domain-containing protein</fullName>
    </recommendedName>
</protein>
<comment type="caution">
    <text evidence="5">The sequence shown here is derived from an EMBL/GenBank/DDBJ whole genome shotgun (WGS) entry which is preliminary data.</text>
</comment>
<dbReference type="Pfam" id="PF22042">
    <property type="entry name" value="EF-G_D2"/>
    <property type="match status" value="1"/>
</dbReference>
<feature type="domain" description="Tr-type G" evidence="4">
    <location>
        <begin position="38"/>
        <end position="319"/>
    </location>
</feature>
<dbReference type="InterPro" id="IPR009022">
    <property type="entry name" value="EFG_III"/>
</dbReference>
<dbReference type="SUPFAM" id="SSF50447">
    <property type="entry name" value="Translation proteins"/>
    <property type="match status" value="1"/>
</dbReference>
<evidence type="ECO:0000259" key="4">
    <source>
        <dbReference type="PROSITE" id="PS51722"/>
    </source>
</evidence>
<dbReference type="InterPro" id="IPR000640">
    <property type="entry name" value="EFG_V-like"/>
</dbReference>
<dbReference type="InterPro" id="IPR000795">
    <property type="entry name" value="T_Tr_GTP-bd_dom"/>
</dbReference>
<dbReference type="Gene3D" id="3.30.70.870">
    <property type="entry name" value="Elongation Factor G (Translational Gtpase), domain 3"/>
    <property type="match status" value="1"/>
</dbReference>
<gene>
    <name evidence="5" type="ORF">PR048_004000</name>
</gene>
<evidence type="ECO:0000313" key="6">
    <source>
        <dbReference type="Proteomes" id="UP001159363"/>
    </source>
</evidence>
<dbReference type="EMBL" id="JARBHB010000002">
    <property type="protein sequence ID" value="KAJ8891472.1"/>
    <property type="molecule type" value="Genomic_DNA"/>
</dbReference>
<dbReference type="InterPro" id="IPR027417">
    <property type="entry name" value="P-loop_NTPase"/>
</dbReference>
<accession>A0ABQ9I4Q1</accession>
<sequence length="746" mass="81333">MLYLTCVCVKLRLPAMTVMGRILTRAFLFAPVADWAMRRVRNIGILAHIDAGKTTTTERMLYYAGTTHSMGEVHRGNTVTDFLEQERKRGITIASAAVTFVWRGHRVNLLDTPGHIDFTAEVEQTLAAMDGAVVVLDGSAGVEAQTVTVWQQADKHSLPRIVYVNKMDRQDVDLAMCVHSVQSKFDLPAILLQRPILDGGIKGVVDLVTLEKWGWDPNSQGKNYATEKLAVQKHGSLWEDAVKCRAALVDKLADADGDLAELVIQEESVDSISAERITEAMRRVTMKCEGVPVLCGSSYKNIGVQPLLDAVIQYLPAPDERNKQLQEAFGDNLCARAFKVMHDDQRKAVTFLRLFTGKLVKGKKLYNVNQEKSEIVGKVMVPYADSSEEVDCVDEGNIAAVMGLKSVSTGDLVSSNASTAAAARKKLGDDVAERMLANTWKTPAAVFFCSVEPQSQAQQSSLEQALEELQREDPSLCVRHDGDTGQTVLGGMGELHLEVVRNRLESEYRVEVDLGPLQIAYKEEVCGEARDMLSVRQRIAAGTHAVTLTMSVRPGAQAMEEVLRLDHGPESAANMAAVHPRTLQAVRRGVEAALCQGPRLACPVSGAAFTLHWLEAARGTADTVLAAAAGQLAGRLLAQAGTALLEPFMRLEVVVPADQEARAHAVMADLGRRRAQVQGLGVRRGVRVVDALVPLAELLGYSRHLRTITSGTASFTMQLHCYQRMAPHDEARAIKAVTGLEELPSR</sequence>
<dbReference type="PROSITE" id="PS00301">
    <property type="entry name" value="G_TR_1"/>
    <property type="match status" value="1"/>
</dbReference>
<dbReference type="InterPro" id="IPR031157">
    <property type="entry name" value="G_TR_CS"/>
</dbReference>
<dbReference type="InterPro" id="IPR035647">
    <property type="entry name" value="EFG_III/V"/>
</dbReference>
<dbReference type="InterPro" id="IPR035649">
    <property type="entry name" value="EFG_V"/>
</dbReference>
<dbReference type="PANTHER" id="PTHR43261">
    <property type="entry name" value="TRANSLATION ELONGATION FACTOR G-RELATED"/>
    <property type="match status" value="1"/>
</dbReference>
<reference evidence="5 6" key="1">
    <citation type="submission" date="2023-02" db="EMBL/GenBank/DDBJ databases">
        <title>LHISI_Scaffold_Assembly.</title>
        <authorList>
            <person name="Stuart O.P."/>
            <person name="Cleave R."/>
            <person name="Magrath M.J.L."/>
            <person name="Mikheyev A.S."/>
        </authorList>
    </citation>
    <scope>NUCLEOTIDE SEQUENCE [LARGE SCALE GENOMIC DNA]</scope>
    <source>
        <strain evidence="5">Daus_M_001</strain>
        <tissue evidence="5">Leg muscle</tissue>
    </source>
</reference>
<keyword evidence="2" id="KW-0648">Protein biosynthesis</keyword>
<evidence type="ECO:0000256" key="1">
    <source>
        <dbReference type="ARBA" id="ARBA00022741"/>
    </source>
</evidence>
<dbReference type="InterPro" id="IPR009000">
    <property type="entry name" value="Transl_B-barrel_sf"/>
</dbReference>
<dbReference type="InterPro" id="IPR005225">
    <property type="entry name" value="Small_GTP-bd"/>
</dbReference>
<dbReference type="Gene3D" id="3.30.70.240">
    <property type="match status" value="1"/>
</dbReference>
<dbReference type="CDD" id="cd16262">
    <property type="entry name" value="EFG_III"/>
    <property type="match status" value="1"/>
</dbReference>
<evidence type="ECO:0000256" key="2">
    <source>
        <dbReference type="ARBA" id="ARBA00022917"/>
    </source>
</evidence>
<dbReference type="Proteomes" id="UP001159363">
    <property type="component" value="Chromosome 2"/>
</dbReference>
<dbReference type="Pfam" id="PF14492">
    <property type="entry name" value="EFG_III"/>
    <property type="match status" value="1"/>
</dbReference>
<dbReference type="SUPFAM" id="SSF52540">
    <property type="entry name" value="P-loop containing nucleoside triphosphate hydrolases"/>
    <property type="match status" value="1"/>
</dbReference>
<keyword evidence="3" id="KW-0342">GTP-binding</keyword>
<dbReference type="Pfam" id="PF00009">
    <property type="entry name" value="GTP_EFTU"/>
    <property type="match status" value="1"/>
</dbReference>
<dbReference type="SMART" id="SM00838">
    <property type="entry name" value="EFG_C"/>
    <property type="match status" value="1"/>
</dbReference>
<dbReference type="SUPFAM" id="SSF54980">
    <property type="entry name" value="EF-G C-terminal domain-like"/>
    <property type="match status" value="2"/>
</dbReference>